<protein>
    <submittedName>
        <fullName evidence="1">Uncharacterized protein</fullName>
    </submittedName>
</protein>
<comment type="caution">
    <text evidence="1">The sequence shown here is derived from an EMBL/GenBank/DDBJ whole genome shotgun (WGS) entry which is preliminary data.</text>
</comment>
<evidence type="ECO:0000313" key="1">
    <source>
        <dbReference type="EMBL" id="PAP76031.1"/>
    </source>
</evidence>
<evidence type="ECO:0000313" key="2">
    <source>
        <dbReference type="Proteomes" id="UP000216339"/>
    </source>
</evidence>
<dbReference type="EMBL" id="MQWD01000001">
    <property type="protein sequence ID" value="PAP76031.1"/>
    <property type="molecule type" value="Genomic_DNA"/>
</dbReference>
<reference evidence="1 2" key="1">
    <citation type="submission" date="2016-11" db="EMBL/GenBank/DDBJ databases">
        <title>Study of marine rhodopsin-containing bacteria.</title>
        <authorList>
            <person name="Yoshizawa S."/>
            <person name="Kumagai Y."/>
            <person name="Kogure K."/>
        </authorList>
    </citation>
    <scope>NUCLEOTIDE SEQUENCE [LARGE SCALE GENOMIC DNA]</scope>
    <source>
        <strain evidence="1 2">SAORIC-28</strain>
    </source>
</reference>
<sequence>MAVDRLLARLGPEAAAEGPRQLAIALALQEGLSAEEALARCGVDVPPPRPAPVAFVLLPPGALFWWQGQRFRKVPARASRDLVPGAPNAYPVDGGDGRWLAPDQRVERVVTGRRRAA</sequence>
<dbReference type="AlphaFoldDB" id="A0A271IXP9"/>
<gene>
    <name evidence="1" type="ORF">BSZ37_06030</name>
</gene>
<name>A0A271IXP9_9BACT</name>
<keyword evidence="2" id="KW-1185">Reference proteome</keyword>
<dbReference type="Proteomes" id="UP000216339">
    <property type="component" value="Unassembled WGS sequence"/>
</dbReference>
<accession>A0A271IXP9</accession>
<organism evidence="1 2">
    <name type="scientific">Rubrivirga marina</name>
    <dbReference type="NCBI Taxonomy" id="1196024"/>
    <lineage>
        <taxon>Bacteria</taxon>
        <taxon>Pseudomonadati</taxon>
        <taxon>Rhodothermota</taxon>
        <taxon>Rhodothermia</taxon>
        <taxon>Rhodothermales</taxon>
        <taxon>Rubricoccaceae</taxon>
        <taxon>Rubrivirga</taxon>
    </lineage>
</organism>
<proteinExistence type="predicted"/>